<keyword evidence="1" id="KW-1133">Transmembrane helix</keyword>
<feature type="transmembrane region" description="Helical" evidence="1">
    <location>
        <begin position="454"/>
        <end position="476"/>
    </location>
</feature>
<gene>
    <name evidence="2" type="ORF">HNQ88_000445</name>
</gene>
<keyword evidence="1" id="KW-0472">Membrane</keyword>
<feature type="transmembrane region" description="Helical" evidence="1">
    <location>
        <begin position="111"/>
        <end position="132"/>
    </location>
</feature>
<evidence type="ECO:0000256" key="1">
    <source>
        <dbReference type="SAM" id="Phobius"/>
    </source>
</evidence>
<dbReference type="EMBL" id="JAVDQD010000001">
    <property type="protein sequence ID" value="MDR6237469.1"/>
    <property type="molecule type" value="Genomic_DNA"/>
</dbReference>
<protein>
    <submittedName>
        <fullName evidence="2">Uncharacterized protein</fullName>
    </submittedName>
</protein>
<dbReference type="Proteomes" id="UP001185092">
    <property type="component" value="Unassembled WGS sequence"/>
</dbReference>
<feature type="transmembrane region" description="Helical" evidence="1">
    <location>
        <begin position="174"/>
        <end position="197"/>
    </location>
</feature>
<reference evidence="2" key="1">
    <citation type="submission" date="2023-07" db="EMBL/GenBank/DDBJ databases">
        <title>Genomic Encyclopedia of Type Strains, Phase IV (KMG-IV): sequencing the most valuable type-strain genomes for metagenomic binning, comparative biology and taxonomic classification.</title>
        <authorList>
            <person name="Goeker M."/>
        </authorList>
    </citation>
    <scope>NUCLEOTIDE SEQUENCE</scope>
    <source>
        <strain evidence="2">DSM 26174</strain>
    </source>
</reference>
<organism evidence="2 3">
    <name type="scientific">Aureibacter tunicatorum</name>
    <dbReference type="NCBI Taxonomy" id="866807"/>
    <lineage>
        <taxon>Bacteria</taxon>
        <taxon>Pseudomonadati</taxon>
        <taxon>Bacteroidota</taxon>
        <taxon>Cytophagia</taxon>
        <taxon>Cytophagales</taxon>
        <taxon>Persicobacteraceae</taxon>
        <taxon>Aureibacter</taxon>
    </lineage>
</organism>
<evidence type="ECO:0000313" key="3">
    <source>
        <dbReference type="Proteomes" id="UP001185092"/>
    </source>
</evidence>
<dbReference type="Pfam" id="PF18940">
    <property type="entry name" value="DUF5687"/>
    <property type="match status" value="1"/>
</dbReference>
<feature type="transmembrane region" description="Helical" evidence="1">
    <location>
        <begin position="382"/>
        <end position="405"/>
    </location>
</feature>
<dbReference type="AlphaFoldDB" id="A0AAE3XM49"/>
<comment type="caution">
    <text evidence="2">The sequence shown here is derived from an EMBL/GenBank/DDBJ whole genome shotgun (WGS) entry which is preliminary data.</text>
</comment>
<keyword evidence="1" id="KW-0812">Transmembrane</keyword>
<feature type="transmembrane region" description="Helical" evidence="1">
    <location>
        <begin position="354"/>
        <end position="376"/>
    </location>
</feature>
<feature type="transmembrane region" description="Helical" evidence="1">
    <location>
        <begin position="21"/>
        <end position="48"/>
    </location>
</feature>
<evidence type="ECO:0000313" key="2">
    <source>
        <dbReference type="EMBL" id="MDR6237469.1"/>
    </source>
</evidence>
<feature type="transmembrane region" description="Helical" evidence="1">
    <location>
        <begin position="138"/>
        <end position="162"/>
    </location>
</feature>
<proteinExistence type="predicted"/>
<feature type="transmembrane region" description="Helical" evidence="1">
    <location>
        <begin position="203"/>
        <end position="225"/>
    </location>
</feature>
<name>A0AAE3XM49_9BACT</name>
<feature type="transmembrane region" description="Helical" evidence="1">
    <location>
        <begin position="281"/>
        <end position="302"/>
    </location>
</feature>
<feature type="transmembrane region" description="Helical" evidence="1">
    <location>
        <begin position="425"/>
        <end position="448"/>
    </location>
</feature>
<feature type="transmembrane region" description="Helical" evidence="1">
    <location>
        <begin position="60"/>
        <end position="81"/>
    </location>
</feature>
<keyword evidence="3" id="KW-1185">Reference proteome</keyword>
<accession>A0AAE3XM49</accession>
<dbReference type="InterPro" id="IPR043742">
    <property type="entry name" value="DUF5687"/>
</dbReference>
<dbReference type="RefSeq" id="WP_309936935.1">
    <property type="nucleotide sequence ID" value="NZ_AP025305.1"/>
</dbReference>
<sequence length="494" mass="57181">MLQFFWHQWLSSSRKSYTGKRVLNLFIHYSIYILLLGMLALFSVGIKYMMKDFFPNQDHAVIMGGFGINTIFVMGFMRFMFNKDNKFSIKPYLHLPISQKSIINAYIFKDFISLFGLIPILVAIPFFINFIVPNYPVIYTVGWGITYVSLTFIFNVIYSILITKQKNHQGAVMMLFWSLNLIAVLDFYQFVSIAPYFRAFFNFIATNVWCWSIFPVTFTILLLLLRKEIKECLRKERSTKETQEAPSKSNKWLDKISNLGFTGVLVTNELKLIWRNKRPRSLIIASCILPCIIIYGMTGYSSEVEIPAFFNIMGALFVVGYFPMVYGQFLFAWESSFFTHYISQNVTINEYVKSKFWFLALITLINSFFAIPVLIIKPDLTLAFISAIIIQLGIINYLMILMGLFNSSRMDISKSTIGNSQGTQFHHFIMIFIIMAIPLGITSLFYLLDMMSTGYLIICVMGLIGFLLQKPLLNLLSKDFAERKYKMITGFKEN</sequence>
<feature type="transmembrane region" description="Helical" evidence="1">
    <location>
        <begin position="308"/>
        <end position="333"/>
    </location>
</feature>